<keyword evidence="2 14" id="KW-0547">Nucleotide-binding</keyword>
<evidence type="ECO:0000256" key="15">
    <source>
        <dbReference type="SAM" id="MobiDB-lite"/>
    </source>
</evidence>
<evidence type="ECO:0000256" key="12">
    <source>
        <dbReference type="ARBA" id="ARBA00034808"/>
    </source>
</evidence>
<dbReference type="PANTHER" id="PTHR11070">
    <property type="entry name" value="UVRD / RECB / PCRA DNA HELICASE FAMILY MEMBER"/>
    <property type="match status" value="1"/>
</dbReference>
<dbReference type="GO" id="GO:0033202">
    <property type="term" value="C:DNA helicase complex"/>
    <property type="evidence" value="ECO:0007669"/>
    <property type="project" value="TreeGrafter"/>
</dbReference>
<keyword evidence="8" id="KW-0238">DNA-binding</keyword>
<keyword evidence="7 14" id="KW-0067">ATP-binding</keyword>
<evidence type="ECO:0000256" key="7">
    <source>
        <dbReference type="ARBA" id="ARBA00022840"/>
    </source>
</evidence>
<proteinExistence type="predicted"/>
<dbReference type="InterPro" id="IPR027417">
    <property type="entry name" value="P-loop_NTPase"/>
</dbReference>
<keyword evidence="19" id="KW-1185">Reference proteome</keyword>
<evidence type="ECO:0000256" key="1">
    <source>
        <dbReference type="ARBA" id="ARBA00022722"/>
    </source>
</evidence>
<protein>
    <recommendedName>
        <fullName evidence="12">DNA 3'-5' helicase</fullName>
        <ecNumber evidence="12">5.6.2.4</ecNumber>
    </recommendedName>
</protein>
<dbReference type="AlphaFoldDB" id="A0A2A9DMC8"/>
<dbReference type="Pfam" id="PF13361">
    <property type="entry name" value="UvrD_C"/>
    <property type="match status" value="1"/>
</dbReference>
<dbReference type="InterPro" id="IPR038726">
    <property type="entry name" value="PDDEXK_AddAB-type"/>
</dbReference>
<keyword evidence="4 14" id="KW-0378">Hydrolase</keyword>
<evidence type="ECO:0000259" key="17">
    <source>
        <dbReference type="PROSITE" id="PS51217"/>
    </source>
</evidence>
<dbReference type="InterPro" id="IPR014017">
    <property type="entry name" value="DNA_helicase_UvrD-like_C"/>
</dbReference>
<dbReference type="EC" id="5.6.2.4" evidence="12"/>
<dbReference type="Pfam" id="PF00580">
    <property type="entry name" value="UvrD-helicase"/>
    <property type="match status" value="1"/>
</dbReference>
<evidence type="ECO:0000259" key="16">
    <source>
        <dbReference type="PROSITE" id="PS51198"/>
    </source>
</evidence>
<accession>A0A2A9DMC8</accession>
<reference evidence="18 19" key="1">
    <citation type="submission" date="2017-10" db="EMBL/GenBank/DDBJ databases">
        <title>Sequencing the genomes of 1000 actinobacteria strains.</title>
        <authorList>
            <person name="Klenk H.-P."/>
        </authorList>
    </citation>
    <scope>NUCLEOTIDE SEQUENCE [LARGE SCALE GENOMIC DNA]</scope>
    <source>
        <strain evidence="18 19">DSM 20688</strain>
    </source>
</reference>
<comment type="catalytic activity">
    <reaction evidence="13">
        <text>ATP + H2O = ADP + phosphate + H(+)</text>
        <dbReference type="Rhea" id="RHEA:13065"/>
        <dbReference type="ChEBI" id="CHEBI:15377"/>
        <dbReference type="ChEBI" id="CHEBI:15378"/>
        <dbReference type="ChEBI" id="CHEBI:30616"/>
        <dbReference type="ChEBI" id="CHEBI:43474"/>
        <dbReference type="ChEBI" id="CHEBI:456216"/>
        <dbReference type="EC" id="5.6.2.4"/>
    </reaction>
</comment>
<dbReference type="CDD" id="cd17932">
    <property type="entry name" value="DEXQc_UvrD"/>
    <property type="match status" value="1"/>
</dbReference>
<evidence type="ECO:0000256" key="9">
    <source>
        <dbReference type="ARBA" id="ARBA00023204"/>
    </source>
</evidence>
<dbReference type="OrthoDB" id="4812256at2"/>
<dbReference type="GO" id="GO:0005829">
    <property type="term" value="C:cytosol"/>
    <property type="evidence" value="ECO:0007669"/>
    <property type="project" value="TreeGrafter"/>
</dbReference>
<organism evidence="18 19">
    <name type="scientific">Corynebacterium renale</name>
    <dbReference type="NCBI Taxonomy" id="1724"/>
    <lineage>
        <taxon>Bacteria</taxon>
        <taxon>Bacillati</taxon>
        <taxon>Actinomycetota</taxon>
        <taxon>Actinomycetes</taxon>
        <taxon>Mycobacteriales</taxon>
        <taxon>Corynebacteriaceae</taxon>
        <taxon>Corynebacterium</taxon>
    </lineage>
</organism>
<dbReference type="SUPFAM" id="SSF52540">
    <property type="entry name" value="P-loop containing nucleoside triphosphate hydrolases"/>
    <property type="match status" value="1"/>
</dbReference>
<evidence type="ECO:0000256" key="14">
    <source>
        <dbReference type="PROSITE-ProRule" id="PRU00560"/>
    </source>
</evidence>
<dbReference type="Gene3D" id="1.10.486.10">
    <property type="entry name" value="PCRA, domain 4"/>
    <property type="match status" value="1"/>
</dbReference>
<dbReference type="EMBL" id="PDJF01000001">
    <property type="protein sequence ID" value="PFG27069.1"/>
    <property type="molecule type" value="Genomic_DNA"/>
</dbReference>
<dbReference type="Gene3D" id="3.90.320.10">
    <property type="match status" value="1"/>
</dbReference>
<dbReference type="SUPFAM" id="SSF52980">
    <property type="entry name" value="Restriction endonuclease-like"/>
    <property type="match status" value="1"/>
</dbReference>
<dbReference type="InterPro" id="IPR011335">
    <property type="entry name" value="Restrct_endonuc-II-like"/>
</dbReference>
<evidence type="ECO:0000256" key="13">
    <source>
        <dbReference type="ARBA" id="ARBA00048988"/>
    </source>
</evidence>
<evidence type="ECO:0000256" key="2">
    <source>
        <dbReference type="ARBA" id="ARBA00022741"/>
    </source>
</evidence>
<evidence type="ECO:0000256" key="5">
    <source>
        <dbReference type="ARBA" id="ARBA00022806"/>
    </source>
</evidence>
<evidence type="ECO:0000256" key="3">
    <source>
        <dbReference type="ARBA" id="ARBA00022763"/>
    </source>
</evidence>
<dbReference type="GO" id="GO:0005524">
    <property type="term" value="F:ATP binding"/>
    <property type="evidence" value="ECO:0007669"/>
    <property type="project" value="UniProtKB-UniRule"/>
</dbReference>
<evidence type="ECO:0000313" key="18">
    <source>
        <dbReference type="EMBL" id="PFG27069.1"/>
    </source>
</evidence>
<comment type="caution">
    <text evidence="18">The sequence shown here is derived from an EMBL/GenBank/DDBJ whole genome shotgun (WGS) entry which is preliminary data.</text>
</comment>
<gene>
    <name evidence="18" type="ORF">ATK06_0117</name>
</gene>
<dbReference type="GO" id="GO:0003677">
    <property type="term" value="F:DNA binding"/>
    <property type="evidence" value="ECO:0007669"/>
    <property type="project" value="UniProtKB-KW"/>
</dbReference>
<evidence type="ECO:0000256" key="11">
    <source>
        <dbReference type="ARBA" id="ARBA00034617"/>
    </source>
</evidence>
<keyword evidence="6" id="KW-0269">Exonuclease</keyword>
<dbReference type="InterPro" id="IPR000212">
    <property type="entry name" value="DNA_helicase_UvrD/REP"/>
</dbReference>
<keyword evidence="10" id="KW-0413">Isomerase</keyword>
<evidence type="ECO:0000256" key="8">
    <source>
        <dbReference type="ARBA" id="ARBA00023125"/>
    </source>
</evidence>
<dbReference type="GO" id="GO:0004527">
    <property type="term" value="F:exonuclease activity"/>
    <property type="evidence" value="ECO:0007669"/>
    <property type="project" value="UniProtKB-KW"/>
</dbReference>
<dbReference type="Pfam" id="PF12705">
    <property type="entry name" value="PDDEXK_1"/>
    <property type="match status" value="1"/>
</dbReference>
<dbReference type="Gene3D" id="3.40.50.300">
    <property type="entry name" value="P-loop containing nucleotide triphosphate hydrolases"/>
    <property type="match status" value="4"/>
</dbReference>
<name>A0A2A9DMC8_9CORY</name>
<dbReference type="GO" id="GO:0043138">
    <property type="term" value="F:3'-5' DNA helicase activity"/>
    <property type="evidence" value="ECO:0007669"/>
    <property type="project" value="UniProtKB-EC"/>
</dbReference>
<feature type="domain" description="UvrD-like helicase ATP-binding" evidence="16">
    <location>
        <begin position="24"/>
        <end position="365"/>
    </location>
</feature>
<feature type="compositionally biased region" description="Low complexity" evidence="15">
    <location>
        <begin position="849"/>
        <end position="859"/>
    </location>
</feature>
<sequence length="1145" mass="125791">MSAKPRTPEHRISPELLAAVLGRNRPTEQQGAITGAPPGPRLVVAGAGAGKTETMASRAVWLVANGFVDPENILGLTFTRKAAQELRVRITDRLAQLAGTPKVRDLDPSGELAEKLVTTEPTVLTYDAYAGRLIREYGLLLPVEPTGRIITQTELTAITQDLVRNYTGRIPGGNKPAAVVENLLALHSEMGNHQVGPEGIVEESRAFAALFQELPKGPRQKDTLNKTAQKWHDTQLARVDYLDLLEQLKADLTERGVVTFGEQMAMAARLASEHPAVGKAQRALYHVVMLDEYQDTSHAQRVLLSSLFGHAADPRLTVNAVGDPMQAIYGWRGATAANLSAFVEDFPTTEGPAPKSEMTISFRNPAEVLELANVVAEQLLGPADAPGRAVSPLEPFTTAGGEAPEKTPISLGWFRTIEEERAYVADEMAQRYQQAQEENRPFSGAILIRNNRQAIPIAEELAARGIPYEIVGVSGLLRVPEVADTVALATMLIRPFDNAAALRILAGPLVGLGIADIQALHRRARNLAARANTPESVSDNDVNEAEQQPLDALSILEKEIAEATEADPEQIVGLTDAIADLGEPGRFSEEGYKRLSHLSARLRHLRRHSLTKALPDLFADIIDIFNIRIEVLARSQAHTDGAAGTVHLDRLIEEVTTYDAIAHSSLSGLLDYFTLAEEHEDGLAMGTVEVRADQVQILTIHKSKGLEWDHVAVVHADKQTWTGTTETFLTQVKLIPADLRGDAGTTAPLLDTSGVETRADLENACKAYLEDVKASNAEEATRLFYVALTRSGKDLLVTGSAFRGGTREYPPYGNFDLLKNYVDKHHPDAVAHWYEPGAEPEDEESGSHAQPEQEAQEAQFPRLDIDDHTRRAADAVYAAMDALPPVAEDELSQLWEADVEALISEYAALQAPELEVELSEELTASDLVALRADPEQFARRARRPVPFKPNAYAKRGTAFHSWVENLYGKQSLLDEDQLPGMGEETVGERDVEKLKEQFLESSWAQRTPPFRELPFEVRIGSAVVRGRMDAVFYDEDDNVWDIVDWKTGQPPTSQEKAAAEIQLAVYAYAFKKLLATWEKRGAIPVQEGREDVSQNSPEMPMTEKMRDAQVRASFHYVRWGTTLTPRNLPDGAELERLLAQATQAD</sequence>
<keyword evidence="9" id="KW-0234">DNA repair</keyword>
<dbReference type="PROSITE" id="PS51217">
    <property type="entry name" value="UVRD_HELICASE_CTER"/>
    <property type="match status" value="1"/>
</dbReference>
<evidence type="ECO:0000256" key="10">
    <source>
        <dbReference type="ARBA" id="ARBA00023235"/>
    </source>
</evidence>
<dbReference type="PANTHER" id="PTHR11070:SF55">
    <property type="entry name" value="DNA 3'-5' HELICASE"/>
    <property type="match status" value="1"/>
</dbReference>
<feature type="region of interest" description="Disordered" evidence="15">
    <location>
        <begin position="837"/>
        <end position="864"/>
    </location>
</feature>
<feature type="domain" description="UvrD-like helicase C-terminal" evidence="17">
    <location>
        <begin position="372"/>
        <end position="705"/>
    </location>
</feature>
<dbReference type="PROSITE" id="PS51198">
    <property type="entry name" value="UVRD_HELICASE_ATP_BIND"/>
    <property type="match status" value="1"/>
</dbReference>
<dbReference type="STRING" id="1724.GCA_001044175_00219"/>
<dbReference type="RefSeq" id="WP_098388665.1">
    <property type="nucleotide sequence ID" value="NZ_LS483404.1"/>
</dbReference>
<keyword evidence="5 14" id="KW-0347">Helicase</keyword>
<evidence type="ECO:0000256" key="4">
    <source>
        <dbReference type="ARBA" id="ARBA00022801"/>
    </source>
</evidence>
<keyword evidence="1" id="KW-0540">Nuclease</keyword>
<dbReference type="InterPro" id="IPR011604">
    <property type="entry name" value="PDDEXK-like_dom_sf"/>
</dbReference>
<comment type="catalytic activity">
    <reaction evidence="11">
        <text>Couples ATP hydrolysis with the unwinding of duplex DNA by translocating in the 3'-5' direction.</text>
        <dbReference type="EC" id="5.6.2.4"/>
    </reaction>
</comment>
<evidence type="ECO:0000256" key="6">
    <source>
        <dbReference type="ARBA" id="ARBA00022839"/>
    </source>
</evidence>
<evidence type="ECO:0000313" key="19">
    <source>
        <dbReference type="Proteomes" id="UP000221653"/>
    </source>
</evidence>
<dbReference type="GO" id="GO:0000725">
    <property type="term" value="P:recombinational repair"/>
    <property type="evidence" value="ECO:0007669"/>
    <property type="project" value="TreeGrafter"/>
</dbReference>
<feature type="binding site" evidence="14">
    <location>
        <begin position="45"/>
        <end position="52"/>
    </location>
    <ligand>
        <name>ATP</name>
        <dbReference type="ChEBI" id="CHEBI:30616"/>
    </ligand>
</feature>
<keyword evidence="3" id="KW-0227">DNA damage</keyword>
<dbReference type="Proteomes" id="UP000221653">
    <property type="component" value="Unassembled WGS sequence"/>
</dbReference>
<dbReference type="InterPro" id="IPR014016">
    <property type="entry name" value="UvrD-like_ATP-bd"/>
</dbReference>